<dbReference type="Gene3D" id="3.20.20.70">
    <property type="entry name" value="Aldolase class I"/>
    <property type="match status" value="1"/>
</dbReference>
<dbReference type="GO" id="GO:0004557">
    <property type="term" value="F:alpha-galactosidase activity"/>
    <property type="evidence" value="ECO:0007669"/>
    <property type="project" value="UniProtKB-EC"/>
</dbReference>
<dbReference type="SUPFAM" id="SSF51011">
    <property type="entry name" value="Glycosyl hydrolase domain"/>
    <property type="match status" value="1"/>
</dbReference>
<dbReference type="Pfam" id="PF08305">
    <property type="entry name" value="NPCBM"/>
    <property type="match status" value="1"/>
</dbReference>
<dbReference type="SUPFAM" id="SSF51445">
    <property type="entry name" value="(Trans)glycosidases"/>
    <property type="match status" value="1"/>
</dbReference>
<dbReference type="Gene3D" id="2.60.40.10">
    <property type="entry name" value="Immunoglobulins"/>
    <property type="match status" value="1"/>
</dbReference>
<accession>A0A9X2NF76</accession>
<keyword evidence="2 6" id="KW-0732">Signal</keyword>
<dbReference type="InterPro" id="IPR008979">
    <property type="entry name" value="Galactose-bd-like_sf"/>
</dbReference>
<evidence type="ECO:0000313" key="8">
    <source>
        <dbReference type="EMBL" id="MCR6485599.1"/>
    </source>
</evidence>
<sequence length="649" mass="68143">MRRLSVLLCALFLTATATAVPAAADPPPDPVPGARPPLGITWATGDPYCLYQLNESAVKAAADQLVSSGLRDAGYEYVMLGDCWQSAQRDAAGKLTPRPSFSADIPALAAYIHERGLKIGFYSGTGAKTCSAYPAAGSLDHEDLDAQTFAAWGADYLRYDTCYSVNGDAPARVKKMADALQRTGRPITLEVDDYDRDQSPWLWARAAGAQVWRTFDHATFNFGYSTNSLDQQYGLAGYNGPGGWNMPGSFTFSYLDTAERQAKLGLWAVLNAPLVADMALAADVTLPAAEMANPDIIAVDRDWAGVGGHKVRDTGWTEVWTKPMSDGSAVLVLFNRGELAAPITTSVADAGLPAAAGYRVRDLWTGDETETTGALGGTVGRHAATVLRVWPTAPAAAPRTSLTVELPDSVPPAQPVTATVKFTNAGSTPVTGAHLQLTAPAQWQFDGAAEANTGTVEPGATWETAVTLHPVPPATEAFKMPATVTYTTTQGARTATASAEAPLMLAPNPPYTNGLLNTQPWISSENGLGPVERDSTDNGHPLTVNGKTDAHGGLGAHAPSVVRYYLGGKCKQFTATVGVDDRGPAGTLGFRVIGDGVELEATGDMRHGDAAQHLVVPVTGVQVLALAVDDASDGSAGDWGDWLSPYLTC</sequence>
<keyword evidence="3 5" id="KW-0378">Hydrolase</keyword>
<dbReference type="PANTHER" id="PTHR11452">
    <property type="entry name" value="ALPHA-GALACTOSIDASE/ALPHA-N-ACETYLGALACTOSAMINIDASE"/>
    <property type="match status" value="1"/>
</dbReference>
<dbReference type="Gene3D" id="2.60.40.1180">
    <property type="entry name" value="Golgi alpha-mannosidase II"/>
    <property type="match status" value="1"/>
</dbReference>
<evidence type="ECO:0000313" key="9">
    <source>
        <dbReference type="Proteomes" id="UP001144096"/>
    </source>
</evidence>
<evidence type="ECO:0000256" key="5">
    <source>
        <dbReference type="RuleBase" id="RU361168"/>
    </source>
</evidence>
<proteinExistence type="inferred from homology"/>
<dbReference type="SMART" id="SM00776">
    <property type="entry name" value="NPCBM"/>
    <property type="match status" value="1"/>
</dbReference>
<dbReference type="InterPro" id="IPR013785">
    <property type="entry name" value="Aldolase_TIM"/>
</dbReference>
<evidence type="ECO:0000256" key="3">
    <source>
        <dbReference type="ARBA" id="ARBA00022801"/>
    </source>
</evidence>
<dbReference type="Pfam" id="PF16499">
    <property type="entry name" value="Melibiase_2"/>
    <property type="match status" value="1"/>
</dbReference>
<evidence type="ECO:0000259" key="7">
    <source>
        <dbReference type="SMART" id="SM00776"/>
    </source>
</evidence>
<comment type="caution">
    <text evidence="8">The sequence shown here is derived from an EMBL/GenBank/DDBJ whole genome shotgun (WGS) entry which is preliminary data.</text>
</comment>
<evidence type="ECO:0000256" key="4">
    <source>
        <dbReference type="ARBA" id="ARBA00023295"/>
    </source>
</evidence>
<dbReference type="Pfam" id="PF10633">
    <property type="entry name" value="NPCBM_assoc"/>
    <property type="match status" value="1"/>
</dbReference>
<dbReference type="InterPro" id="IPR041233">
    <property type="entry name" value="Melibiase_C"/>
</dbReference>
<reference evidence="8" key="1">
    <citation type="submission" date="2022-06" db="EMBL/GenBank/DDBJ databases">
        <title>Amycolatopsis iheyaensis sp. nov., a new species of the genus Amycolatopsis isolated from soil in Iheya island, Japan.</title>
        <authorList>
            <person name="Ngamcharungchit C."/>
            <person name="Kanto H."/>
            <person name="Take A."/>
            <person name="Intra B."/>
            <person name="Matsumoto A."/>
            <person name="Panbangred W."/>
            <person name="Inahashi Y."/>
        </authorList>
    </citation>
    <scope>NUCLEOTIDE SEQUENCE</scope>
    <source>
        <strain evidence="8">OK19-0408</strain>
    </source>
</reference>
<dbReference type="InterPro" id="IPR013222">
    <property type="entry name" value="Glyco_hyd_98_carb-bd"/>
</dbReference>
<keyword evidence="9" id="KW-1185">Reference proteome</keyword>
<feature type="chain" id="PRO_5040761251" description="Alpha-galactosidase" evidence="6">
    <location>
        <begin position="20"/>
        <end position="649"/>
    </location>
</feature>
<dbReference type="InterPro" id="IPR002241">
    <property type="entry name" value="Glyco_hydro_27"/>
</dbReference>
<feature type="signal peptide" evidence="6">
    <location>
        <begin position="1"/>
        <end position="19"/>
    </location>
</feature>
<evidence type="ECO:0000256" key="6">
    <source>
        <dbReference type="SAM" id="SignalP"/>
    </source>
</evidence>
<dbReference type="EC" id="3.2.1.22" evidence="5"/>
<dbReference type="EMBL" id="JAMXQV010000012">
    <property type="protein sequence ID" value="MCR6485599.1"/>
    <property type="molecule type" value="Genomic_DNA"/>
</dbReference>
<dbReference type="InterPro" id="IPR018905">
    <property type="entry name" value="A-galactase_NEW3"/>
</dbReference>
<dbReference type="Proteomes" id="UP001144096">
    <property type="component" value="Unassembled WGS sequence"/>
</dbReference>
<comment type="similarity">
    <text evidence="1 5">Belongs to the glycosyl hydrolase 27 family.</text>
</comment>
<dbReference type="PRINTS" id="PR00740">
    <property type="entry name" value="GLHYDRLASE27"/>
</dbReference>
<evidence type="ECO:0000256" key="1">
    <source>
        <dbReference type="ARBA" id="ARBA00009743"/>
    </source>
</evidence>
<dbReference type="Pfam" id="PF17801">
    <property type="entry name" value="Melibiase_C"/>
    <property type="match status" value="1"/>
</dbReference>
<organism evidence="8 9">
    <name type="scientific">Amycolatopsis iheyensis</name>
    <dbReference type="NCBI Taxonomy" id="2945988"/>
    <lineage>
        <taxon>Bacteria</taxon>
        <taxon>Bacillati</taxon>
        <taxon>Actinomycetota</taxon>
        <taxon>Actinomycetes</taxon>
        <taxon>Pseudonocardiales</taxon>
        <taxon>Pseudonocardiaceae</taxon>
        <taxon>Amycolatopsis</taxon>
    </lineage>
</organism>
<dbReference type="CDD" id="cd14792">
    <property type="entry name" value="GH27"/>
    <property type="match status" value="1"/>
</dbReference>
<dbReference type="Gene3D" id="2.60.120.1060">
    <property type="entry name" value="NPCBM/NEW2 domain"/>
    <property type="match status" value="1"/>
</dbReference>
<dbReference type="InterPro" id="IPR038637">
    <property type="entry name" value="NPCBM_sf"/>
</dbReference>
<name>A0A9X2NF76_9PSEU</name>
<keyword evidence="5" id="KW-1015">Disulfide bond</keyword>
<dbReference type="PANTHER" id="PTHR11452:SF75">
    <property type="entry name" value="ALPHA-GALACTOSIDASE MEL1"/>
    <property type="match status" value="1"/>
</dbReference>
<gene>
    <name evidence="8" type="ORF">M8542_22495</name>
</gene>
<comment type="catalytic activity">
    <reaction evidence="5">
        <text>Hydrolysis of terminal, non-reducing alpha-D-galactose residues in alpha-D-galactosides, including galactose oligosaccharides, galactomannans and galactolipids.</text>
        <dbReference type="EC" id="3.2.1.22"/>
    </reaction>
</comment>
<protein>
    <recommendedName>
        <fullName evidence="5">Alpha-galactosidase</fullName>
        <ecNumber evidence="5">3.2.1.22</ecNumber>
    </recommendedName>
    <alternativeName>
        <fullName evidence="5">Melibiase</fullName>
    </alternativeName>
</protein>
<dbReference type="GO" id="GO:0005975">
    <property type="term" value="P:carbohydrate metabolic process"/>
    <property type="evidence" value="ECO:0007669"/>
    <property type="project" value="InterPro"/>
</dbReference>
<dbReference type="InterPro" id="IPR017853">
    <property type="entry name" value="GH"/>
</dbReference>
<feature type="domain" description="Glycosyl hydrolase family 98 putative carbohydrate-binding module" evidence="7">
    <location>
        <begin position="510"/>
        <end position="649"/>
    </location>
</feature>
<dbReference type="AlphaFoldDB" id="A0A9X2NF76"/>
<dbReference type="InterPro" id="IPR013783">
    <property type="entry name" value="Ig-like_fold"/>
</dbReference>
<dbReference type="SUPFAM" id="SSF49785">
    <property type="entry name" value="Galactose-binding domain-like"/>
    <property type="match status" value="1"/>
</dbReference>
<dbReference type="RefSeq" id="WP_257922192.1">
    <property type="nucleotide sequence ID" value="NZ_JAMXQV010000012.1"/>
</dbReference>
<keyword evidence="4 5" id="KW-0326">Glycosidase</keyword>
<dbReference type="InterPro" id="IPR013780">
    <property type="entry name" value="Glyco_hydro_b"/>
</dbReference>
<evidence type="ECO:0000256" key="2">
    <source>
        <dbReference type="ARBA" id="ARBA00022729"/>
    </source>
</evidence>